<feature type="domain" description="C2H2-type" evidence="7">
    <location>
        <begin position="752"/>
        <end position="782"/>
    </location>
</feature>
<protein>
    <recommendedName>
        <fullName evidence="7">C2H2-type domain-containing protein</fullName>
    </recommendedName>
</protein>
<name>A0A9D4SGE2_DERFA</name>
<evidence type="ECO:0000256" key="5">
    <source>
        <dbReference type="PROSITE-ProRule" id="PRU00042"/>
    </source>
</evidence>
<evidence type="ECO:0000256" key="3">
    <source>
        <dbReference type="ARBA" id="ARBA00022771"/>
    </source>
</evidence>
<dbReference type="PANTHER" id="PTHR24409:SF295">
    <property type="entry name" value="AZ2-RELATED"/>
    <property type="match status" value="1"/>
</dbReference>
<keyword evidence="4" id="KW-0862">Zinc</keyword>
<evidence type="ECO:0000256" key="1">
    <source>
        <dbReference type="ARBA" id="ARBA00022723"/>
    </source>
</evidence>
<dbReference type="EMBL" id="SDOV01000005">
    <property type="protein sequence ID" value="KAH7640688.1"/>
    <property type="molecule type" value="Genomic_DNA"/>
</dbReference>
<feature type="domain" description="C2H2-type" evidence="7">
    <location>
        <begin position="783"/>
        <end position="813"/>
    </location>
</feature>
<evidence type="ECO:0000259" key="7">
    <source>
        <dbReference type="PROSITE" id="PS50157"/>
    </source>
</evidence>
<evidence type="ECO:0000256" key="4">
    <source>
        <dbReference type="ARBA" id="ARBA00022833"/>
    </source>
</evidence>
<dbReference type="GO" id="GO:0000977">
    <property type="term" value="F:RNA polymerase II transcription regulatory region sequence-specific DNA binding"/>
    <property type="evidence" value="ECO:0007669"/>
    <property type="project" value="TreeGrafter"/>
</dbReference>
<feature type="domain" description="C2H2-type" evidence="7">
    <location>
        <begin position="724"/>
        <end position="751"/>
    </location>
</feature>
<keyword evidence="2" id="KW-0677">Repeat</keyword>
<dbReference type="InterPro" id="IPR013087">
    <property type="entry name" value="Znf_C2H2_type"/>
</dbReference>
<feature type="domain" description="C2H2-type" evidence="7">
    <location>
        <begin position="696"/>
        <end position="719"/>
    </location>
</feature>
<dbReference type="AlphaFoldDB" id="A0A9D4SGE2"/>
<accession>A0A9D4SGE2</accession>
<comment type="caution">
    <text evidence="8">The sequence shown here is derived from an EMBL/GenBank/DDBJ whole genome shotgun (WGS) entry which is preliminary data.</text>
</comment>
<evidence type="ECO:0000313" key="8">
    <source>
        <dbReference type="EMBL" id="KAH7640688.1"/>
    </source>
</evidence>
<dbReference type="GO" id="GO:0008270">
    <property type="term" value="F:zinc ion binding"/>
    <property type="evidence" value="ECO:0007669"/>
    <property type="project" value="UniProtKB-KW"/>
</dbReference>
<proteinExistence type="predicted"/>
<evidence type="ECO:0000256" key="6">
    <source>
        <dbReference type="SAM" id="MobiDB-lite"/>
    </source>
</evidence>
<keyword evidence="3 5" id="KW-0863">Zinc-finger</keyword>
<dbReference type="Proteomes" id="UP000828236">
    <property type="component" value="Unassembled WGS sequence"/>
</dbReference>
<dbReference type="GO" id="GO:0005634">
    <property type="term" value="C:nucleus"/>
    <property type="evidence" value="ECO:0007669"/>
    <property type="project" value="TreeGrafter"/>
</dbReference>
<dbReference type="OrthoDB" id="6504913at2759"/>
<dbReference type="SMART" id="SM00355">
    <property type="entry name" value="ZnF_C2H2"/>
    <property type="match status" value="12"/>
</dbReference>
<feature type="domain" description="C2H2-type" evidence="7">
    <location>
        <begin position="519"/>
        <end position="542"/>
    </location>
</feature>
<dbReference type="SUPFAM" id="SSF57667">
    <property type="entry name" value="beta-beta-alpha zinc fingers"/>
    <property type="match status" value="3"/>
</dbReference>
<dbReference type="GO" id="GO:0000981">
    <property type="term" value="F:DNA-binding transcription factor activity, RNA polymerase II-specific"/>
    <property type="evidence" value="ECO:0007669"/>
    <property type="project" value="TreeGrafter"/>
</dbReference>
<dbReference type="PROSITE" id="PS50157">
    <property type="entry name" value="ZINC_FINGER_C2H2_2"/>
    <property type="match status" value="5"/>
</dbReference>
<feature type="region of interest" description="Disordered" evidence="6">
    <location>
        <begin position="140"/>
        <end position="160"/>
    </location>
</feature>
<evidence type="ECO:0000256" key="2">
    <source>
        <dbReference type="ARBA" id="ARBA00022737"/>
    </source>
</evidence>
<dbReference type="Gene3D" id="3.30.160.60">
    <property type="entry name" value="Classic Zinc Finger"/>
    <property type="match status" value="5"/>
</dbReference>
<reference evidence="8" key="2">
    <citation type="journal article" date="2021" name="World Allergy Organ. J.">
        <title>Chromosome-level assembly of Dermatophagoides farinae genome and transcriptome reveals two novel allergens Der f 37 and Der f 39.</title>
        <authorList>
            <person name="Chen J."/>
            <person name="Cai Z."/>
            <person name="Fan D."/>
            <person name="Hu J."/>
            <person name="Hou Y."/>
            <person name="He Y."/>
            <person name="Zhang Z."/>
            <person name="Zhao Z."/>
            <person name="Gao P."/>
            <person name="Hu W."/>
            <person name="Sun J."/>
            <person name="Li J."/>
            <person name="Ji K."/>
        </authorList>
    </citation>
    <scope>NUCLEOTIDE SEQUENCE</scope>
    <source>
        <strain evidence="8">JKM2019</strain>
    </source>
</reference>
<dbReference type="PANTHER" id="PTHR24409">
    <property type="entry name" value="ZINC FINGER PROTEIN 142"/>
    <property type="match status" value="1"/>
</dbReference>
<reference evidence="8" key="1">
    <citation type="submission" date="2020-06" db="EMBL/GenBank/DDBJ databases">
        <authorList>
            <person name="Ji K."/>
            <person name="Li J."/>
        </authorList>
    </citation>
    <scope>NUCLEOTIDE SEQUENCE</scope>
    <source>
        <strain evidence="8">JKM2019</strain>
        <tissue evidence="8">Whole body</tissue>
    </source>
</reference>
<dbReference type="Pfam" id="PF00096">
    <property type="entry name" value="zf-C2H2"/>
    <property type="match status" value="1"/>
</dbReference>
<sequence>MMIKASSSKQILPQNQCDGMPLSLADRLFEYRCQLDLANEVIKLLEQQRSLYRSHFKQCKCHLNNSDQQQQTEWQMDRLRQIDDQLETLYRKRYDPQTASSCLVSDSSMKYSMVDLTNSWLDKTKSRMLGIDMKTFLTQQSASSTDSPTDRKQQIKSKSGRYRRRFKCSVDKKCRFVSLTETGLLRHQIEHRREKFLQLIQPYGLTLAIDSCKVIEIKDNSQTYEYGDIITSGQCSFPFCTFRFSITNPDWRSKLSQHFEQQHLSAYIMHPCFTCRRMFENRDDLQNHFSFSSICSSSNQQPEQPVDDPPILLNFDSYELKSKHPAIPSQQLDAIDNETEGAFDDDATASMNDLIHGLDDNIGLEVFIENTAKPNNVEPSNTDGLNLDQFFDHLESTPQQTMDSVENQSNKDENISLQVLASDYNFCDDRDHTYNIGGPPPPITTASSLVDDHDDYTKNINNQYPILFEASASKSADSSPKISTTSAIEQQISSNELTVLEDKSDDEQQLKQLSNLYIFECTNCSYSFQSEREFSLHNYIVHKIPSYNCGRCDYVTQDTEKYNRHVQLHDKNERNNKTGCISELSICALCSESFASEFDLQQHLHDDHQTYRCPHCDLVVMNRFVLRSHMQSFHADSVKKCPVCPYKTFDPILYDKHCDRHNQSKCCTYPGCTDEFANLDSLEAHVNRFHRFTKPFKCDECSQQFYSSRIRNKHLIDVHKRFLYSCDQCSFRTNNKSVLKKHVQCHSSVKPFECQEQGCYRRFRSRYQLSSHQLHRHCQRKDFPCTRKGCERQFKTNAQLRQHLRTAHPVDENPINSESSPPPVDVDGNSEEVPTKIIDGTPKKPSIQFYVFGGGSLQVSTAQPHHSSINTAIKSSVSSHRLSSSNKHSIITGRSLIKSNMARESTSILTTTITAIDENDVEK</sequence>
<gene>
    <name evidence="8" type="ORF">HUG17_8157</name>
</gene>
<dbReference type="PROSITE" id="PS00028">
    <property type="entry name" value="ZINC_FINGER_C2H2_1"/>
    <property type="match status" value="7"/>
</dbReference>
<feature type="region of interest" description="Disordered" evidence="6">
    <location>
        <begin position="807"/>
        <end position="829"/>
    </location>
</feature>
<organism evidence="8">
    <name type="scientific">Dermatophagoides farinae</name>
    <name type="common">American house dust mite</name>
    <dbReference type="NCBI Taxonomy" id="6954"/>
    <lineage>
        <taxon>Eukaryota</taxon>
        <taxon>Metazoa</taxon>
        <taxon>Ecdysozoa</taxon>
        <taxon>Arthropoda</taxon>
        <taxon>Chelicerata</taxon>
        <taxon>Arachnida</taxon>
        <taxon>Acari</taxon>
        <taxon>Acariformes</taxon>
        <taxon>Sarcoptiformes</taxon>
        <taxon>Astigmata</taxon>
        <taxon>Psoroptidia</taxon>
        <taxon>Analgoidea</taxon>
        <taxon>Pyroglyphidae</taxon>
        <taxon>Dermatophagoidinae</taxon>
        <taxon>Dermatophagoides</taxon>
    </lineage>
</organism>
<dbReference type="InterPro" id="IPR036236">
    <property type="entry name" value="Znf_C2H2_sf"/>
</dbReference>
<keyword evidence="1" id="KW-0479">Metal-binding</keyword>